<protein>
    <submittedName>
        <fullName evidence="2">Uncharacterized protein</fullName>
    </submittedName>
</protein>
<sequence length="21" mass="2046">MSLVMLKSPGELGADVALGSA</sequence>
<evidence type="ECO:0000313" key="2">
    <source>
        <dbReference type="EMBL" id="KTF06160.1"/>
    </source>
</evidence>
<comment type="caution">
    <text evidence="2">The sequence shown here is derived from an EMBL/GenBank/DDBJ whole genome shotgun (WGS) entry which is preliminary data.</text>
</comment>
<dbReference type="EMBL" id="AYSL01001327">
    <property type="protein sequence ID" value="KTF06160.1"/>
    <property type="molecule type" value="Genomic_DNA"/>
</dbReference>
<reference evidence="2" key="1">
    <citation type="submission" date="2013-11" db="EMBL/GenBank/DDBJ databases">
        <title>Microbial diversity, functional groups and degradation webs in Northern and Southern Mediterranean and Red Sea marine crude oil polluted sites.</title>
        <authorList>
            <person name="Daffonchio D."/>
            <person name="Mapelli F."/>
            <person name="Ferrer M."/>
            <person name="Richter M."/>
            <person name="Cherif A."/>
            <person name="Malkawi H.I."/>
            <person name="Yakimov M.M."/>
            <person name="Abdel-Fattah Y.R."/>
            <person name="Blaghen M."/>
            <person name="Golyshin P.N."/>
            <person name="Kalogerakis N."/>
            <person name="Boon N."/>
            <person name="Magagnini M."/>
            <person name="Fava F."/>
        </authorList>
    </citation>
    <scope>NUCLEOTIDE SEQUENCE</scope>
</reference>
<feature type="non-terminal residue" evidence="2">
    <location>
        <position position="21"/>
    </location>
</feature>
<organism evidence="2">
    <name type="scientific">marine sediment metagenome</name>
    <dbReference type="NCBI Taxonomy" id="412755"/>
    <lineage>
        <taxon>unclassified sequences</taxon>
        <taxon>metagenomes</taxon>
        <taxon>ecological metagenomes</taxon>
    </lineage>
</organism>
<proteinExistence type="predicted"/>
<evidence type="ECO:0000256" key="1">
    <source>
        <dbReference type="SAM" id="MobiDB-lite"/>
    </source>
</evidence>
<name>A0A1B6NRR5_9ZZZZ</name>
<feature type="region of interest" description="Disordered" evidence="1">
    <location>
        <begin position="1"/>
        <end position="21"/>
    </location>
</feature>
<accession>A0A1B6NRR5</accession>
<dbReference type="AlphaFoldDB" id="A0A1B6NRR5"/>
<gene>
    <name evidence="2" type="ORF">MGSAQ_002344</name>
</gene>